<proteinExistence type="predicted"/>
<evidence type="ECO:0000313" key="4">
    <source>
        <dbReference type="EMBL" id="MFC5665308.1"/>
    </source>
</evidence>
<keyword evidence="5" id="KW-1185">Reference proteome</keyword>
<keyword evidence="2" id="KW-0812">Transmembrane</keyword>
<dbReference type="GO" id="GO:0016787">
    <property type="term" value="F:hydrolase activity"/>
    <property type="evidence" value="ECO:0007669"/>
    <property type="project" value="UniProtKB-KW"/>
</dbReference>
<evidence type="ECO:0000313" key="5">
    <source>
        <dbReference type="Proteomes" id="UP001595975"/>
    </source>
</evidence>
<organism evidence="4 5">
    <name type="scientific">Kitasatospora misakiensis</name>
    <dbReference type="NCBI Taxonomy" id="67330"/>
    <lineage>
        <taxon>Bacteria</taxon>
        <taxon>Bacillati</taxon>
        <taxon>Actinomycetota</taxon>
        <taxon>Actinomycetes</taxon>
        <taxon>Kitasatosporales</taxon>
        <taxon>Streptomycetaceae</taxon>
        <taxon>Kitasatospora</taxon>
    </lineage>
</organism>
<dbReference type="SUPFAM" id="SSF52266">
    <property type="entry name" value="SGNH hydrolase"/>
    <property type="match status" value="1"/>
</dbReference>
<keyword evidence="4" id="KW-0378">Hydrolase</keyword>
<reference evidence="5" key="1">
    <citation type="journal article" date="2019" name="Int. J. Syst. Evol. Microbiol.">
        <title>The Global Catalogue of Microorganisms (GCM) 10K type strain sequencing project: providing services to taxonomists for standard genome sequencing and annotation.</title>
        <authorList>
            <consortium name="The Broad Institute Genomics Platform"/>
            <consortium name="The Broad Institute Genome Sequencing Center for Infectious Disease"/>
            <person name="Wu L."/>
            <person name="Ma J."/>
        </authorList>
    </citation>
    <scope>NUCLEOTIDE SEQUENCE [LARGE SCALE GENOMIC DNA]</scope>
    <source>
        <strain evidence="5">CGMCC 4.1437</strain>
    </source>
</reference>
<feature type="compositionally biased region" description="Low complexity" evidence="1">
    <location>
        <begin position="345"/>
        <end position="363"/>
    </location>
</feature>
<feature type="region of interest" description="Disordered" evidence="1">
    <location>
        <begin position="329"/>
        <end position="393"/>
    </location>
</feature>
<evidence type="ECO:0000259" key="3">
    <source>
        <dbReference type="Pfam" id="PF13472"/>
    </source>
</evidence>
<evidence type="ECO:0000256" key="2">
    <source>
        <dbReference type="SAM" id="Phobius"/>
    </source>
</evidence>
<dbReference type="InterPro" id="IPR013830">
    <property type="entry name" value="SGNH_hydro"/>
</dbReference>
<comment type="caution">
    <text evidence="4">The sequence shown here is derived from an EMBL/GenBank/DDBJ whole genome shotgun (WGS) entry which is preliminary data.</text>
</comment>
<dbReference type="RefSeq" id="WP_380226999.1">
    <property type="nucleotide sequence ID" value="NZ_JBHSOF010000026.1"/>
</dbReference>
<gene>
    <name evidence="4" type="ORF">ACFP3U_20285</name>
</gene>
<dbReference type="InterPro" id="IPR036514">
    <property type="entry name" value="SGNH_hydro_sf"/>
</dbReference>
<feature type="transmembrane region" description="Helical" evidence="2">
    <location>
        <begin position="18"/>
        <end position="38"/>
    </location>
</feature>
<dbReference type="CDD" id="cd01836">
    <property type="entry name" value="FeeA_FeeB_like"/>
    <property type="match status" value="1"/>
</dbReference>
<feature type="compositionally biased region" description="Polar residues" evidence="1">
    <location>
        <begin position="381"/>
        <end position="393"/>
    </location>
</feature>
<keyword evidence="2" id="KW-1133">Transmembrane helix</keyword>
<keyword evidence="2" id="KW-0472">Membrane</keyword>
<feature type="domain" description="SGNH hydrolase-type esterase" evidence="3">
    <location>
        <begin position="81"/>
        <end position="256"/>
    </location>
</feature>
<dbReference type="Gene3D" id="3.40.50.1110">
    <property type="entry name" value="SGNH hydrolase"/>
    <property type="match status" value="1"/>
</dbReference>
<dbReference type="PANTHER" id="PTHR30383:SF5">
    <property type="entry name" value="SGNH HYDROLASE-TYPE ESTERASE DOMAIN-CONTAINING PROTEIN"/>
    <property type="match status" value="1"/>
</dbReference>
<sequence>MPGAQESRARVARRIATAAAYGGGGLGVLGVGLVGLLLTESRLAVQAIGVLEGDPPKADGVYGEAFADTAAAPQPPLVLAFLGDSTAAGLGVLRARETPGALLAAGLASVAERPVRLINVAFSGGRSTDLAGQLEQALPHLPDIAVIMVGANDVTRHSPAQLAVRQLGETVAALRATGCEVVVGTCPDLGTIKPVRPPLRWVARRLSRQLAAAQTIAVVEAGGRTVSLGSLLGPEFAARPEMFAADRYHPSAQGYATAAMAVLPSVCAALGLWPQEEPADGPVPGEAVLPVAVAAAAAAGRSGSEVAAVDGEDGAAGRWALLRHRLRIGPPGSGPADAPVGAGLGRSAAGGLDGLPGAALAGPPEGPPAGPSERSGPGPGNTSASSHSGAGDD</sequence>
<dbReference type="EMBL" id="JBHSOF010000026">
    <property type="protein sequence ID" value="MFC5665308.1"/>
    <property type="molecule type" value="Genomic_DNA"/>
</dbReference>
<dbReference type="Pfam" id="PF13472">
    <property type="entry name" value="Lipase_GDSL_2"/>
    <property type="match status" value="1"/>
</dbReference>
<dbReference type="Proteomes" id="UP001595975">
    <property type="component" value="Unassembled WGS sequence"/>
</dbReference>
<dbReference type="InterPro" id="IPR051532">
    <property type="entry name" value="Ester_Hydrolysis_Enzymes"/>
</dbReference>
<dbReference type="PANTHER" id="PTHR30383">
    <property type="entry name" value="THIOESTERASE 1/PROTEASE 1/LYSOPHOSPHOLIPASE L1"/>
    <property type="match status" value="1"/>
</dbReference>
<accession>A0ABW0X431</accession>
<name>A0ABW0X431_9ACTN</name>
<protein>
    <submittedName>
        <fullName evidence="4">SGNH/GDSL hydrolase family protein</fullName>
    </submittedName>
</protein>
<evidence type="ECO:0000256" key="1">
    <source>
        <dbReference type="SAM" id="MobiDB-lite"/>
    </source>
</evidence>